<organism evidence="3 4">
    <name type="scientific">candidate division WOR-3 bacterium</name>
    <dbReference type="NCBI Taxonomy" id="2052148"/>
    <lineage>
        <taxon>Bacteria</taxon>
        <taxon>Bacteria division WOR-3</taxon>
    </lineage>
</organism>
<keyword evidence="2" id="KW-0812">Transmembrane</keyword>
<evidence type="ECO:0000313" key="4">
    <source>
        <dbReference type="Proteomes" id="UP000268469"/>
    </source>
</evidence>
<keyword evidence="2" id="KW-1133">Transmembrane helix</keyword>
<keyword evidence="2" id="KW-0472">Membrane</keyword>
<accession>A0A660SKQ1</accession>
<reference evidence="3 4" key="1">
    <citation type="submission" date="2018-06" db="EMBL/GenBank/DDBJ databases">
        <title>Extensive metabolic versatility and redundancy in microbially diverse, dynamic hydrothermal sediments.</title>
        <authorList>
            <person name="Dombrowski N."/>
            <person name="Teske A."/>
            <person name="Baker B.J."/>
        </authorList>
    </citation>
    <scope>NUCLEOTIDE SEQUENCE [LARGE SCALE GENOMIC DNA]</scope>
    <source>
        <strain evidence="3">B36_G15</strain>
    </source>
</reference>
<dbReference type="GO" id="GO:0000271">
    <property type="term" value="P:polysaccharide biosynthetic process"/>
    <property type="evidence" value="ECO:0007669"/>
    <property type="project" value="TreeGrafter"/>
</dbReference>
<dbReference type="AlphaFoldDB" id="A0A660SKQ1"/>
<dbReference type="Gene3D" id="3.40.640.10">
    <property type="entry name" value="Type I PLP-dependent aspartate aminotransferase-like (Major domain)"/>
    <property type="match status" value="1"/>
</dbReference>
<proteinExistence type="inferred from homology"/>
<dbReference type="PANTHER" id="PTHR30244:SF34">
    <property type="entry name" value="DTDP-4-AMINO-4,6-DIDEOXYGALACTOSE TRANSAMINASE"/>
    <property type="match status" value="1"/>
</dbReference>
<comment type="similarity">
    <text evidence="1">Belongs to the DegT/DnrJ/EryC1 family.</text>
</comment>
<dbReference type="Proteomes" id="UP000268469">
    <property type="component" value="Unassembled WGS sequence"/>
</dbReference>
<sequence>MSARSEFETLMARYLGRRFAVAVTSGTAGILISLIALRPKRIIIPTFTFPSILAPIHLLRIRHRFVDIDPDTLNLHLPRNRRKYALIPHNFGLPTDARGALVEDACAALGGSYAGIPCGGMGKVSIISFNPEKIFPLGDGGMVLTDDQVLYHRVRALAGYGVARIHGRIDLYHPGLNLGMAEAVAREGVKGFPRFLNRVDRLRELRSAYLEGISGRVELPKVMPKAQPAPDQLVIRVRSDRIFAILERLRAAGFDATPLGTILPLIPYFDPHPPPPGASRAVREYLRIKISLGRPRIQRLVDCLTL</sequence>
<dbReference type="GO" id="GO:0030170">
    <property type="term" value="F:pyridoxal phosphate binding"/>
    <property type="evidence" value="ECO:0007669"/>
    <property type="project" value="TreeGrafter"/>
</dbReference>
<gene>
    <name evidence="3" type="ORF">DRP53_02105</name>
</gene>
<comment type="caution">
    <text evidence="3">The sequence shown here is derived from an EMBL/GenBank/DDBJ whole genome shotgun (WGS) entry which is preliminary data.</text>
</comment>
<evidence type="ECO:0000256" key="1">
    <source>
        <dbReference type="RuleBase" id="RU004508"/>
    </source>
</evidence>
<dbReference type="EMBL" id="QNBE01000012">
    <property type="protein sequence ID" value="RKX71307.1"/>
    <property type="molecule type" value="Genomic_DNA"/>
</dbReference>
<protein>
    <recommendedName>
        <fullName evidence="5">DegT/DnrJ/EryC1/StrS aminotransferase family protein</fullName>
    </recommendedName>
</protein>
<feature type="transmembrane region" description="Helical" evidence="2">
    <location>
        <begin position="19"/>
        <end position="36"/>
    </location>
</feature>
<name>A0A660SKQ1_UNCW3</name>
<dbReference type="SUPFAM" id="SSF53383">
    <property type="entry name" value="PLP-dependent transferases"/>
    <property type="match status" value="1"/>
</dbReference>
<dbReference type="InterPro" id="IPR015421">
    <property type="entry name" value="PyrdxlP-dep_Trfase_major"/>
</dbReference>
<dbReference type="InterPro" id="IPR000653">
    <property type="entry name" value="DegT/StrS_aminotransferase"/>
</dbReference>
<evidence type="ECO:0008006" key="5">
    <source>
        <dbReference type="Google" id="ProtNLM"/>
    </source>
</evidence>
<dbReference type="Pfam" id="PF01041">
    <property type="entry name" value="DegT_DnrJ_EryC1"/>
    <property type="match status" value="2"/>
</dbReference>
<evidence type="ECO:0000313" key="3">
    <source>
        <dbReference type="EMBL" id="RKX71307.1"/>
    </source>
</evidence>
<dbReference type="InterPro" id="IPR015424">
    <property type="entry name" value="PyrdxlP-dep_Trfase"/>
</dbReference>
<feature type="transmembrane region" description="Helical" evidence="2">
    <location>
        <begin position="42"/>
        <end position="59"/>
    </location>
</feature>
<evidence type="ECO:0000256" key="2">
    <source>
        <dbReference type="SAM" id="Phobius"/>
    </source>
</evidence>
<dbReference type="GO" id="GO:0008483">
    <property type="term" value="F:transaminase activity"/>
    <property type="evidence" value="ECO:0007669"/>
    <property type="project" value="TreeGrafter"/>
</dbReference>
<keyword evidence="1" id="KW-0663">Pyridoxal phosphate</keyword>
<dbReference type="PANTHER" id="PTHR30244">
    <property type="entry name" value="TRANSAMINASE"/>
    <property type="match status" value="1"/>
</dbReference>